<feature type="domain" description="Competence protein CoiA-like N-terminal" evidence="2">
    <location>
        <begin position="15"/>
        <end position="61"/>
    </location>
</feature>
<proteinExistence type="predicted"/>
<dbReference type="EMBL" id="JAFLWD010000019">
    <property type="protein sequence ID" value="MBO0440442.1"/>
    <property type="molecule type" value="Genomic_DNA"/>
</dbReference>
<dbReference type="InterPro" id="IPR057253">
    <property type="entry name" value="CoiA-like_N"/>
</dbReference>
<reference evidence="3 4" key="1">
    <citation type="submission" date="2021-03" db="EMBL/GenBank/DDBJ databases">
        <title>Enterococcal diversity collection.</title>
        <authorList>
            <person name="Gilmore M.S."/>
            <person name="Schwartzman J."/>
            <person name="Van Tyne D."/>
            <person name="Martin M."/>
            <person name="Earl A.M."/>
            <person name="Manson A.L."/>
            <person name="Straub T."/>
            <person name="Salamzade R."/>
            <person name="Saavedra J."/>
            <person name="Lebreton F."/>
            <person name="Prichula J."/>
            <person name="Schaufler K."/>
            <person name="Gaca A."/>
            <person name="Sgardioli B."/>
            <person name="Wagenaar J."/>
            <person name="Strong T."/>
        </authorList>
    </citation>
    <scope>NUCLEOTIDE SEQUENCE [LARGE SCALE GENOMIC DNA]</scope>
    <source>
        <strain evidence="3 4">DIV0869a</strain>
    </source>
</reference>
<dbReference type="Proteomes" id="UP000664632">
    <property type="component" value="Unassembled WGS sequence"/>
</dbReference>
<gene>
    <name evidence="3" type="ORF">JZO69_08730</name>
</gene>
<accession>A0ABS3GYW2</accession>
<keyword evidence="4" id="KW-1185">Reference proteome</keyword>
<evidence type="ECO:0008006" key="5">
    <source>
        <dbReference type="Google" id="ProtNLM"/>
    </source>
</evidence>
<dbReference type="Pfam" id="PF25164">
    <property type="entry name" value="CoiA_N"/>
    <property type="match status" value="1"/>
</dbReference>
<dbReference type="Pfam" id="PF06054">
    <property type="entry name" value="CoiA_nuc"/>
    <property type="match status" value="1"/>
</dbReference>
<sequence length="396" mass="47243">MFNAYTEEKEIITLRNKSREVIEQLKEKKHFCPACNQPVRIKNGKVKIPHFSHYSHSCCSLFSEGETLEHLTLKEVFAKWCEQECIDYELEKYLPTLNQRPDLLIGNIAVEIQCSPLSIQRLTERTQNYQKHGYLPIWICGKKVFSNQQSLGELAKNLCCYSDTLGFYLWAADWETEELTLCFHMEEDWKKRLYVSKKSWSFYANFLLDILNFPNKDQIYIKRKFKICALIQEYHYDLNRKLFTRDEQVRGLQSILYNNRFHVLYLPFWFYYPGLHIFCCRGSDMVLKVRIWKLVQFFDQNVITHVELVKVLKKEIRYASELFYEFPNIPFSAIQMYCLNQLITYLVACKHLVKIQSGWKVEVGDVDKRISDVSQWLKRIENKCLISATPYKNVIR</sequence>
<dbReference type="RefSeq" id="WP_207112499.1">
    <property type="nucleotide sequence ID" value="NZ_JAFLWD010000019.1"/>
</dbReference>
<evidence type="ECO:0000259" key="1">
    <source>
        <dbReference type="Pfam" id="PF06054"/>
    </source>
</evidence>
<comment type="caution">
    <text evidence="3">The sequence shown here is derived from an EMBL/GenBank/DDBJ whole genome shotgun (WGS) entry which is preliminary data.</text>
</comment>
<name>A0ABS3GYW2_9ENTE</name>
<protein>
    <recommendedName>
        <fullName evidence="5">Competence protein CoiA</fullName>
    </recommendedName>
</protein>
<organism evidence="3 4">
    <name type="scientific">Candidatus Enterococcus ikei</name>
    <dbReference type="NCBI Taxonomy" id="2815326"/>
    <lineage>
        <taxon>Bacteria</taxon>
        <taxon>Bacillati</taxon>
        <taxon>Bacillota</taxon>
        <taxon>Bacilli</taxon>
        <taxon>Lactobacillales</taxon>
        <taxon>Enterococcaceae</taxon>
        <taxon>Enterococcus</taxon>
    </lineage>
</organism>
<evidence type="ECO:0000259" key="2">
    <source>
        <dbReference type="Pfam" id="PF25164"/>
    </source>
</evidence>
<evidence type="ECO:0000313" key="4">
    <source>
        <dbReference type="Proteomes" id="UP000664632"/>
    </source>
</evidence>
<dbReference type="InterPro" id="IPR010330">
    <property type="entry name" value="CoiA_nuc"/>
</dbReference>
<feature type="domain" description="Competence protein CoiA nuclease-like" evidence="1">
    <location>
        <begin position="66"/>
        <end position="194"/>
    </location>
</feature>
<evidence type="ECO:0000313" key="3">
    <source>
        <dbReference type="EMBL" id="MBO0440442.1"/>
    </source>
</evidence>